<evidence type="ECO:0000259" key="1">
    <source>
        <dbReference type="Pfam" id="PF07463"/>
    </source>
</evidence>
<feature type="domain" description="NUMOD4" evidence="1">
    <location>
        <begin position="3"/>
        <end position="52"/>
    </location>
</feature>
<keyword evidence="2" id="KW-0378">Hydrolase</keyword>
<dbReference type="InterPro" id="IPR010902">
    <property type="entry name" value="NUMOD4"/>
</dbReference>
<dbReference type="Gene3D" id="3.90.75.20">
    <property type="match status" value="1"/>
</dbReference>
<evidence type="ECO:0000313" key="2">
    <source>
        <dbReference type="EMBL" id="XAI70075.1"/>
    </source>
</evidence>
<dbReference type="GO" id="GO:0004519">
    <property type="term" value="F:endonuclease activity"/>
    <property type="evidence" value="ECO:0007669"/>
    <property type="project" value="UniProtKB-KW"/>
</dbReference>
<organism evidence="2">
    <name type="scientific">Pseudomonas phage Nican01</name>
    <dbReference type="NCBI Taxonomy" id="3138540"/>
    <lineage>
        <taxon>Viruses</taxon>
        <taxon>Duplodnaviria</taxon>
        <taxon>Heunggongvirae</taxon>
        <taxon>Uroviricota</taxon>
        <taxon>Caudoviricetes</taxon>
        <taxon>Nickievirus</taxon>
    </lineage>
</organism>
<keyword evidence="2" id="KW-0255">Endonuclease</keyword>
<dbReference type="InterPro" id="IPR044925">
    <property type="entry name" value="His-Me_finger_sf"/>
</dbReference>
<dbReference type="EMBL" id="PP179318">
    <property type="protein sequence ID" value="XAI70075.1"/>
    <property type="molecule type" value="Genomic_DNA"/>
</dbReference>
<sequence length="176" mass="19803">MIEAWKRIPGFSQYEVSNLGRVRTYNRLDSRGQPKLRSLTLTPERPTKPRYLKVSLVSDLGKSSTQLVHRLVLLTFVGPPPSEKHQGAHRDGNSLNNWKINLKWATQVENEKDKILHGTVAQGASHGKAVLTAAQARRIRAVKKWKPGMVKAFALEFGVDMSAISKIKLGKRWQSL</sequence>
<keyword evidence="2" id="KW-0540">Nuclease</keyword>
<accession>A0AAU6W162</accession>
<dbReference type="Pfam" id="PF07463">
    <property type="entry name" value="NUMOD4"/>
    <property type="match status" value="1"/>
</dbReference>
<dbReference type="GO" id="GO:0016788">
    <property type="term" value="F:hydrolase activity, acting on ester bonds"/>
    <property type="evidence" value="ECO:0007669"/>
    <property type="project" value="InterPro"/>
</dbReference>
<name>A0AAU6W162_9CAUD</name>
<reference evidence="2" key="1">
    <citation type="journal article" date="2024" name="J. Gen. Virol.">
        <title>Novel phages of Pseudomonas syringae unveil numerous potential auxiliary metabolic genes.</title>
        <authorList>
            <person name="Feltin C."/>
            <person name="Garneau J.R."/>
            <person name="Morris C.E."/>
            <person name="Berard A."/>
            <person name="Torres-Barcelo C."/>
        </authorList>
    </citation>
    <scope>NUCLEOTIDE SEQUENCE</scope>
</reference>
<dbReference type="SUPFAM" id="SSF54060">
    <property type="entry name" value="His-Me finger endonucleases"/>
    <property type="match status" value="1"/>
</dbReference>
<proteinExistence type="predicted"/>
<protein>
    <submittedName>
        <fullName evidence="2">Homing endonuclease</fullName>
    </submittedName>
</protein>
<gene>
    <name evidence="2" type="ORF">Nican01_00062</name>
</gene>